<keyword evidence="2" id="KW-1185">Reference proteome</keyword>
<name>A0A2U8QW05_9FLAO</name>
<accession>A0A2U8QW05</accession>
<dbReference type="AlphaFoldDB" id="A0A2U8QW05"/>
<dbReference type="EMBL" id="CP029463">
    <property type="protein sequence ID" value="AWM13975.1"/>
    <property type="molecule type" value="Genomic_DNA"/>
</dbReference>
<proteinExistence type="predicted"/>
<dbReference type="Proteomes" id="UP000245429">
    <property type="component" value="Chromosome"/>
</dbReference>
<organism evidence="1 2">
    <name type="scientific">Flavobacterium sediminis</name>
    <dbReference type="NCBI Taxonomy" id="2201181"/>
    <lineage>
        <taxon>Bacteria</taxon>
        <taxon>Pseudomonadati</taxon>
        <taxon>Bacteroidota</taxon>
        <taxon>Flavobacteriia</taxon>
        <taxon>Flavobacteriales</taxon>
        <taxon>Flavobacteriaceae</taxon>
        <taxon>Flavobacterium</taxon>
    </lineage>
</organism>
<evidence type="ECO:0000313" key="1">
    <source>
        <dbReference type="EMBL" id="AWM13975.1"/>
    </source>
</evidence>
<reference evidence="1 2" key="1">
    <citation type="submission" date="2018-05" db="EMBL/GenBank/DDBJ databases">
        <title>Flavobacterium sp. MEBiC07310.</title>
        <authorList>
            <person name="Baek K."/>
        </authorList>
    </citation>
    <scope>NUCLEOTIDE SEQUENCE [LARGE SCALE GENOMIC DNA]</scope>
    <source>
        <strain evidence="1 2">MEBiC07310</strain>
    </source>
</reference>
<protein>
    <submittedName>
        <fullName evidence="1">Uncharacterized protein</fullName>
    </submittedName>
</protein>
<sequence>MNMPSSDYWYIINMINDRVQKGDFSLKR</sequence>
<gene>
    <name evidence="1" type="ORF">DI487_08960</name>
</gene>
<evidence type="ECO:0000313" key="2">
    <source>
        <dbReference type="Proteomes" id="UP000245429"/>
    </source>
</evidence>
<dbReference type="KEGG" id="fse:DI487_08960"/>